<keyword evidence="2" id="KW-1185">Reference proteome</keyword>
<dbReference type="Pfam" id="PF05380">
    <property type="entry name" value="Peptidase_A17"/>
    <property type="match status" value="1"/>
</dbReference>
<gene>
    <name evidence="1" type="ORF">PR048_017949</name>
</gene>
<reference evidence="1 2" key="1">
    <citation type="submission" date="2023-02" db="EMBL/GenBank/DDBJ databases">
        <title>LHISI_Scaffold_Assembly.</title>
        <authorList>
            <person name="Stuart O.P."/>
            <person name="Cleave R."/>
            <person name="Magrath M.J.L."/>
            <person name="Mikheyev A.S."/>
        </authorList>
    </citation>
    <scope>NUCLEOTIDE SEQUENCE [LARGE SCALE GENOMIC DNA]</scope>
    <source>
        <strain evidence="1">Daus_M_001</strain>
        <tissue evidence="1">Leg muscle</tissue>
    </source>
</reference>
<dbReference type="Proteomes" id="UP001159363">
    <property type="component" value="Chromosome 5"/>
</dbReference>
<protein>
    <submittedName>
        <fullName evidence="1">Uncharacterized protein</fullName>
    </submittedName>
</protein>
<dbReference type="PANTHER" id="PTHR47331">
    <property type="entry name" value="PHD-TYPE DOMAIN-CONTAINING PROTEIN"/>
    <property type="match status" value="1"/>
</dbReference>
<name>A0ABQ9HBI2_9NEOP</name>
<evidence type="ECO:0000313" key="2">
    <source>
        <dbReference type="Proteomes" id="UP001159363"/>
    </source>
</evidence>
<comment type="caution">
    <text evidence="1">The sequence shown here is derived from an EMBL/GenBank/DDBJ whole genome shotgun (WGS) entry which is preliminary data.</text>
</comment>
<proteinExistence type="predicted"/>
<organism evidence="1 2">
    <name type="scientific">Dryococelus australis</name>
    <dbReference type="NCBI Taxonomy" id="614101"/>
    <lineage>
        <taxon>Eukaryota</taxon>
        <taxon>Metazoa</taxon>
        <taxon>Ecdysozoa</taxon>
        <taxon>Arthropoda</taxon>
        <taxon>Hexapoda</taxon>
        <taxon>Insecta</taxon>
        <taxon>Pterygota</taxon>
        <taxon>Neoptera</taxon>
        <taxon>Polyneoptera</taxon>
        <taxon>Phasmatodea</taxon>
        <taxon>Verophasmatodea</taxon>
        <taxon>Anareolatae</taxon>
        <taxon>Phasmatidae</taxon>
        <taxon>Eurycanthinae</taxon>
        <taxon>Dryococelus</taxon>
    </lineage>
</organism>
<accession>A0ABQ9HBI2</accession>
<evidence type="ECO:0000313" key="1">
    <source>
        <dbReference type="EMBL" id="KAJ8881468.1"/>
    </source>
</evidence>
<dbReference type="InterPro" id="IPR008042">
    <property type="entry name" value="Retrotrans_Pao"/>
</dbReference>
<dbReference type="EMBL" id="JARBHB010000006">
    <property type="protein sequence ID" value="KAJ8881468.1"/>
    <property type="molecule type" value="Genomic_DNA"/>
</dbReference>
<sequence length="121" mass="13839">MISKYMRVLQVFYCPTLMSVMWSWGSVMSLLELQQLLSLGGFQLCKFTSNYHAVLEGLSPEAMLLLRLQWNPSTDTFGYDIQSRSLVLTKYGILSDIAQVFDLLGWLSPLTFIAKHLIQQL</sequence>